<organism evidence="1 2">
    <name type="scientific">Tricholomella constricta</name>
    <dbReference type="NCBI Taxonomy" id="117010"/>
    <lineage>
        <taxon>Eukaryota</taxon>
        <taxon>Fungi</taxon>
        <taxon>Dikarya</taxon>
        <taxon>Basidiomycota</taxon>
        <taxon>Agaricomycotina</taxon>
        <taxon>Agaricomycetes</taxon>
        <taxon>Agaricomycetidae</taxon>
        <taxon>Agaricales</taxon>
        <taxon>Tricholomatineae</taxon>
        <taxon>Lyophyllaceae</taxon>
        <taxon>Tricholomella</taxon>
    </lineage>
</organism>
<accession>A0A8H5HNK6</accession>
<dbReference type="OrthoDB" id="2788229at2759"/>
<name>A0A8H5HNK6_9AGAR</name>
<evidence type="ECO:0000313" key="1">
    <source>
        <dbReference type="EMBL" id="KAF5386699.1"/>
    </source>
</evidence>
<comment type="caution">
    <text evidence="1">The sequence shown here is derived from an EMBL/GenBank/DDBJ whole genome shotgun (WGS) entry which is preliminary data.</text>
</comment>
<reference evidence="1 2" key="1">
    <citation type="journal article" date="2020" name="ISME J.">
        <title>Uncovering the hidden diversity of litter-decomposition mechanisms in mushroom-forming fungi.</title>
        <authorList>
            <person name="Floudas D."/>
            <person name="Bentzer J."/>
            <person name="Ahren D."/>
            <person name="Johansson T."/>
            <person name="Persson P."/>
            <person name="Tunlid A."/>
        </authorList>
    </citation>
    <scope>NUCLEOTIDE SEQUENCE [LARGE SCALE GENOMIC DNA]</scope>
    <source>
        <strain evidence="1 2">CBS 661.87</strain>
    </source>
</reference>
<protein>
    <recommendedName>
        <fullName evidence="3">F-box domain-containing protein</fullName>
    </recommendedName>
</protein>
<dbReference type="EMBL" id="JAACJP010000002">
    <property type="protein sequence ID" value="KAF5386699.1"/>
    <property type="molecule type" value="Genomic_DNA"/>
</dbReference>
<keyword evidence="2" id="KW-1185">Reference proteome</keyword>
<dbReference type="SUPFAM" id="SSF52047">
    <property type="entry name" value="RNI-like"/>
    <property type="match status" value="1"/>
</dbReference>
<gene>
    <name evidence="1" type="ORF">D9615_001978</name>
</gene>
<dbReference type="Proteomes" id="UP000565441">
    <property type="component" value="Unassembled WGS sequence"/>
</dbReference>
<proteinExistence type="predicted"/>
<evidence type="ECO:0000313" key="2">
    <source>
        <dbReference type="Proteomes" id="UP000565441"/>
    </source>
</evidence>
<evidence type="ECO:0008006" key="3">
    <source>
        <dbReference type="Google" id="ProtNLM"/>
    </source>
</evidence>
<dbReference type="AlphaFoldDB" id="A0A8H5HNK6"/>
<sequence length="426" mass="47486">MQHPSTSSGVQSSAEIPLVAHQCLPSTLTDRIPGELHDRIIDHLHSDPSVLLTCSLVSRAWLRASRHHLIPTLEIRRQNAPMLRKLLGAPYATLDASVRRLSLRAGKAVSPDRFLGSEILLLPAVQSLLLSASYLVPVGKLLSWTRCYAHRLVEFVLYHIKIDSLSEFVEGLNDFKVLRHLAMVGVVWGNSYLPTVVEGSDTADTDTALLPSLRSLVLTGQAAGLVWWLLARDIASIARLDLRLKTGRHVNLEASQVPLDIGRYYRALGSSLQELDLYDPRGDHSKIDLSTNNNLRELWFHDVVLSLGGWVLDALAQVTSPHLHTITLFIFSDDHGQRVKLDMFNWRAFTELLSNTPISPSLKTIRIIWLGYYNFVEFVAAEVLKRLAGQVPGVELVIIPDFIGANETTFGATTHGRLFDRRNSVL</sequence>